<name>A0AB39CTV5_9BURK</name>
<evidence type="ECO:0008006" key="2">
    <source>
        <dbReference type="Google" id="ProtNLM"/>
    </source>
</evidence>
<accession>A0AB39CTV5</accession>
<protein>
    <recommendedName>
        <fullName evidence="2">DUF4398 domain-containing protein</fullName>
    </recommendedName>
</protein>
<dbReference type="PROSITE" id="PS51257">
    <property type="entry name" value="PROKAR_LIPOPROTEIN"/>
    <property type="match status" value="1"/>
</dbReference>
<dbReference type="AlphaFoldDB" id="A0AB39CTV5"/>
<dbReference type="RefSeq" id="WP_368647972.1">
    <property type="nucleotide sequence ID" value="NZ_CP158253.1"/>
</dbReference>
<evidence type="ECO:0000313" key="1">
    <source>
        <dbReference type="EMBL" id="XDJ45395.1"/>
    </source>
</evidence>
<gene>
    <name evidence="1" type="ORF">ABRZ02_03655</name>
</gene>
<reference evidence="1" key="1">
    <citation type="submission" date="2024-05" db="EMBL/GenBank/DDBJ databases">
        <authorList>
            <person name="Luo Y.-C."/>
            <person name="Nicholds J."/>
            <person name="Mortimer T."/>
            <person name="Maboni G."/>
        </authorList>
    </citation>
    <scope>NUCLEOTIDE SEQUENCE</scope>
    <source>
        <strain evidence="1">153271</strain>
    </source>
</reference>
<dbReference type="EMBL" id="CP158253">
    <property type="protein sequence ID" value="XDJ45395.1"/>
    <property type="molecule type" value="Genomic_DNA"/>
</dbReference>
<organism evidence="1">
    <name type="scientific">Castellaniella ginsengisoli</name>
    <dbReference type="NCBI Taxonomy" id="546114"/>
    <lineage>
        <taxon>Bacteria</taxon>
        <taxon>Pseudomonadati</taxon>
        <taxon>Pseudomonadota</taxon>
        <taxon>Betaproteobacteria</taxon>
        <taxon>Burkholderiales</taxon>
        <taxon>Alcaligenaceae</taxon>
        <taxon>Castellaniella</taxon>
    </lineage>
</organism>
<sequence>MKLTIIAALTVSISGCAPYAPNAISNSLYGPARASDAEIAEMTKLAWSKYQEGLSIESACSQANDQLKTRSQNPSYGTAKCGMSLREKAQAAHSRQIQEEADRNRRAQAQRRAEEFQNRIAMIRAGQADIQTKDEAVAIYGASDGQQLASRPLIRPDSKKYVISGFIDAAGDLQQNRFLLRSDEHAYPRYAYIYFHNGISLPPSAHAESQLFVVGDYIGNKPYDTRFGERKSMPVFQAEFVKVLN</sequence>
<proteinExistence type="predicted"/>